<dbReference type="RefSeq" id="WP_305027433.1">
    <property type="nucleotide sequence ID" value="NZ_JAUQTA010000001.1"/>
</dbReference>
<gene>
    <name evidence="8" type="ORF">Q5722_06710</name>
</gene>
<dbReference type="Proteomes" id="UP001233314">
    <property type="component" value="Unassembled WGS sequence"/>
</dbReference>
<feature type="domain" description="RDD" evidence="7">
    <location>
        <begin position="16"/>
        <end position="158"/>
    </location>
</feature>
<accession>A0ABT9AZN9</accession>
<dbReference type="Pfam" id="PF06271">
    <property type="entry name" value="RDD"/>
    <property type="match status" value="1"/>
</dbReference>
<keyword evidence="9" id="KW-1185">Reference proteome</keyword>
<comment type="subcellular location">
    <subcellularLocation>
        <location evidence="1">Cell membrane</location>
        <topology evidence="1">Multi-pass membrane protein</topology>
    </subcellularLocation>
</comment>
<evidence type="ECO:0000256" key="1">
    <source>
        <dbReference type="ARBA" id="ARBA00004651"/>
    </source>
</evidence>
<evidence type="ECO:0000256" key="5">
    <source>
        <dbReference type="ARBA" id="ARBA00023136"/>
    </source>
</evidence>
<proteinExistence type="predicted"/>
<keyword evidence="4 6" id="KW-1133">Transmembrane helix</keyword>
<sequence length="166" mass="18096">MTEQPNPYASQPTSSYATWGDRAVATLWDAVYLWPVVVAFIVSGVLLGIGGGINSDQTTGAGTTLVILGSLGLAASYIWLFVRSIRNYVVIQGRTGQSWGKARKGLWVVNEQTGAVPGWGSCLGRMLLHSLINQAVYIDYLWPLWDKPKVQTLTDKILTTVVVKRA</sequence>
<organism evidence="8 9">
    <name type="scientific">Nocardioides jiangxiensis</name>
    <dbReference type="NCBI Taxonomy" id="3064524"/>
    <lineage>
        <taxon>Bacteria</taxon>
        <taxon>Bacillati</taxon>
        <taxon>Actinomycetota</taxon>
        <taxon>Actinomycetes</taxon>
        <taxon>Propionibacteriales</taxon>
        <taxon>Nocardioidaceae</taxon>
        <taxon>Nocardioides</taxon>
    </lineage>
</organism>
<evidence type="ECO:0000256" key="6">
    <source>
        <dbReference type="SAM" id="Phobius"/>
    </source>
</evidence>
<name>A0ABT9AZN9_9ACTN</name>
<keyword evidence="3 6" id="KW-0812">Transmembrane</keyword>
<dbReference type="PANTHER" id="PTHR36115:SF6">
    <property type="entry name" value="PROLINE-RICH ANTIGEN HOMOLOG"/>
    <property type="match status" value="1"/>
</dbReference>
<evidence type="ECO:0000256" key="3">
    <source>
        <dbReference type="ARBA" id="ARBA00022692"/>
    </source>
</evidence>
<feature type="transmembrane region" description="Helical" evidence="6">
    <location>
        <begin position="32"/>
        <end position="53"/>
    </location>
</feature>
<keyword evidence="2" id="KW-1003">Cell membrane</keyword>
<protein>
    <submittedName>
        <fullName evidence="8">RDD family protein</fullName>
    </submittedName>
</protein>
<feature type="transmembrane region" description="Helical" evidence="6">
    <location>
        <begin position="65"/>
        <end position="82"/>
    </location>
</feature>
<evidence type="ECO:0000256" key="2">
    <source>
        <dbReference type="ARBA" id="ARBA00022475"/>
    </source>
</evidence>
<keyword evidence="5 6" id="KW-0472">Membrane</keyword>
<comment type="caution">
    <text evidence="8">The sequence shown here is derived from an EMBL/GenBank/DDBJ whole genome shotgun (WGS) entry which is preliminary data.</text>
</comment>
<dbReference type="InterPro" id="IPR010432">
    <property type="entry name" value="RDD"/>
</dbReference>
<evidence type="ECO:0000313" key="9">
    <source>
        <dbReference type="Proteomes" id="UP001233314"/>
    </source>
</evidence>
<evidence type="ECO:0000259" key="7">
    <source>
        <dbReference type="Pfam" id="PF06271"/>
    </source>
</evidence>
<evidence type="ECO:0000256" key="4">
    <source>
        <dbReference type="ARBA" id="ARBA00022989"/>
    </source>
</evidence>
<dbReference type="PANTHER" id="PTHR36115">
    <property type="entry name" value="PROLINE-RICH ANTIGEN HOMOLOG-RELATED"/>
    <property type="match status" value="1"/>
</dbReference>
<dbReference type="EMBL" id="JAUQTA010000001">
    <property type="protein sequence ID" value="MDO7868056.1"/>
    <property type="molecule type" value="Genomic_DNA"/>
</dbReference>
<evidence type="ECO:0000313" key="8">
    <source>
        <dbReference type="EMBL" id="MDO7868056.1"/>
    </source>
</evidence>
<dbReference type="InterPro" id="IPR051791">
    <property type="entry name" value="Pra-immunoreactive"/>
</dbReference>
<reference evidence="8 9" key="1">
    <citation type="submission" date="2023-07" db="EMBL/GenBank/DDBJ databases">
        <title>Nocardioides sp. nov WY-20 isolated from soil.</title>
        <authorList>
            <person name="Liu B."/>
            <person name="Wan Y."/>
        </authorList>
    </citation>
    <scope>NUCLEOTIDE SEQUENCE [LARGE SCALE GENOMIC DNA]</scope>
    <source>
        <strain evidence="8 9">WY-20</strain>
    </source>
</reference>